<feature type="region of interest" description="Disordered" evidence="1">
    <location>
        <begin position="214"/>
        <end position="233"/>
    </location>
</feature>
<sequence>MTSSTDTSAIGQNLPGHVCVEERTASAQMVCVVIGPTRNLQSRGIIFSLDGGPRTVGQQRFCSPTRAAICQVSTAPLLANAARVREACSRGTLQGSFQKRKLPAAPPQGIIPSPEPEIQPFYSQLDFALSRVQMNFPSPLLAFHLKAPPPLKLIVLEVENPPLPPLPKTHQNSIVYLPKDDAMIRSIAAEHEKLDTIKVHSRASPLRIVCSKSELPSLKPPPPRPLQPLQPSRKPEWSFVSPLSSRGGVDTCFAHWRIFAGNAIRHIRMQNLQFPFQKYNFPQLKLPLLDNKDPWIRGDSPQMGHSILPNQMQTSHITHIHFALLVSDHHLGRHNTSTILEASDHDLDLKTFNNL</sequence>
<reference evidence="2 3" key="1">
    <citation type="submission" date="2023-02" db="EMBL/GenBank/DDBJ databases">
        <title>LHISI_Scaffold_Assembly.</title>
        <authorList>
            <person name="Stuart O.P."/>
            <person name="Cleave R."/>
            <person name="Magrath M.J.L."/>
            <person name="Mikheyev A.S."/>
        </authorList>
    </citation>
    <scope>NUCLEOTIDE SEQUENCE [LARGE SCALE GENOMIC DNA]</scope>
    <source>
        <strain evidence="2">Daus_M_001</strain>
        <tissue evidence="2">Leg muscle</tissue>
    </source>
</reference>
<dbReference type="EMBL" id="JARBHB010000004">
    <property type="protein sequence ID" value="KAJ8887409.1"/>
    <property type="molecule type" value="Genomic_DNA"/>
</dbReference>
<gene>
    <name evidence="2" type="ORF">PR048_013624</name>
</gene>
<evidence type="ECO:0000313" key="3">
    <source>
        <dbReference type="Proteomes" id="UP001159363"/>
    </source>
</evidence>
<organism evidence="2 3">
    <name type="scientific">Dryococelus australis</name>
    <dbReference type="NCBI Taxonomy" id="614101"/>
    <lineage>
        <taxon>Eukaryota</taxon>
        <taxon>Metazoa</taxon>
        <taxon>Ecdysozoa</taxon>
        <taxon>Arthropoda</taxon>
        <taxon>Hexapoda</taxon>
        <taxon>Insecta</taxon>
        <taxon>Pterygota</taxon>
        <taxon>Neoptera</taxon>
        <taxon>Polyneoptera</taxon>
        <taxon>Phasmatodea</taxon>
        <taxon>Verophasmatodea</taxon>
        <taxon>Anareolatae</taxon>
        <taxon>Phasmatidae</taxon>
        <taxon>Eurycanthinae</taxon>
        <taxon>Dryococelus</taxon>
    </lineage>
</organism>
<proteinExistence type="predicted"/>
<protein>
    <submittedName>
        <fullName evidence="2">Uncharacterized protein</fullName>
    </submittedName>
</protein>
<evidence type="ECO:0000256" key="1">
    <source>
        <dbReference type="SAM" id="MobiDB-lite"/>
    </source>
</evidence>
<evidence type="ECO:0000313" key="2">
    <source>
        <dbReference type="EMBL" id="KAJ8887409.1"/>
    </source>
</evidence>
<keyword evidence="3" id="KW-1185">Reference proteome</keyword>
<dbReference type="Proteomes" id="UP001159363">
    <property type="component" value="Chromosome X"/>
</dbReference>
<feature type="compositionally biased region" description="Pro residues" evidence="1">
    <location>
        <begin position="218"/>
        <end position="228"/>
    </location>
</feature>
<name>A0ABQ9HTJ1_9NEOP</name>
<comment type="caution">
    <text evidence="2">The sequence shown here is derived from an EMBL/GenBank/DDBJ whole genome shotgun (WGS) entry which is preliminary data.</text>
</comment>
<accession>A0ABQ9HTJ1</accession>